<comment type="caution">
    <text evidence="2">The sequence shown here is derived from an EMBL/GenBank/DDBJ whole genome shotgun (WGS) entry which is preliminary data.</text>
</comment>
<dbReference type="Pfam" id="PF02467">
    <property type="entry name" value="Whib"/>
    <property type="match status" value="1"/>
</dbReference>
<dbReference type="EMBL" id="MVIM01000005">
    <property type="protein sequence ID" value="ORB65498.1"/>
    <property type="molecule type" value="Genomic_DNA"/>
</dbReference>
<keyword evidence="3" id="KW-1185">Reference proteome</keyword>
<dbReference type="Proteomes" id="UP000192411">
    <property type="component" value="Unassembled WGS sequence"/>
</dbReference>
<accession>A0A1X0JRF8</accession>
<organism evidence="2 3">
    <name type="scientific">Mycolicibacterium tusciae</name>
    <dbReference type="NCBI Taxonomy" id="75922"/>
    <lineage>
        <taxon>Bacteria</taxon>
        <taxon>Bacillati</taxon>
        <taxon>Actinomycetota</taxon>
        <taxon>Actinomycetes</taxon>
        <taxon>Mycobacteriales</taxon>
        <taxon>Mycobacteriaceae</taxon>
        <taxon>Mycolicibacterium</taxon>
    </lineage>
</organism>
<dbReference type="STRING" id="75922.BST47_10990"/>
<gene>
    <name evidence="2" type="ORF">BST47_10990</name>
</gene>
<sequence>MHVQTRSSAVAQLRAVNAPQAPAILDDSAMAPCTQDPDRWTTTADEGAKALCRACPLRWRCAREACSTRGAEGVWAGILIPEAGRARRFALKQLRSLAEQNGYPVRKTG</sequence>
<evidence type="ECO:0000259" key="1">
    <source>
        <dbReference type="PROSITE" id="PS51674"/>
    </source>
</evidence>
<dbReference type="AlphaFoldDB" id="A0A1X0JRF8"/>
<reference evidence="2 3" key="1">
    <citation type="submission" date="2017-02" db="EMBL/GenBank/DDBJ databases">
        <title>The new phylogeny of genus Mycobacterium.</title>
        <authorList>
            <person name="Tortoli E."/>
            <person name="Trovato A."/>
            <person name="Cirillo D.M."/>
        </authorList>
    </citation>
    <scope>NUCLEOTIDE SEQUENCE [LARGE SCALE GENOMIC DNA]</scope>
    <source>
        <strain evidence="2 3">DSM 44338</strain>
    </source>
</reference>
<proteinExistence type="predicted"/>
<evidence type="ECO:0000313" key="3">
    <source>
        <dbReference type="Proteomes" id="UP000192411"/>
    </source>
</evidence>
<protein>
    <submittedName>
        <fullName evidence="2">Transcription factor WhiB</fullName>
    </submittedName>
</protein>
<dbReference type="PROSITE" id="PS51674">
    <property type="entry name" value="4FE4S_WBL"/>
    <property type="match status" value="1"/>
</dbReference>
<name>A0A1X0JRF8_9MYCO</name>
<feature type="domain" description="4Fe-4S Wbl-type" evidence="1">
    <location>
        <begin position="32"/>
        <end position="85"/>
    </location>
</feature>
<evidence type="ECO:0000313" key="2">
    <source>
        <dbReference type="EMBL" id="ORB65498.1"/>
    </source>
</evidence>
<dbReference type="InterPro" id="IPR034768">
    <property type="entry name" value="4FE4S_WBL"/>
</dbReference>